<reference evidence="1" key="2">
    <citation type="submission" date="2019-06" db="EMBL/GenBank/DDBJ databases">
        <title>Genomics analysis of Aphanomyces spp. identifies a new class of oomycete effector associated with host adaptation.</title>
        <authorList>
            <person name="Gaulin E."/>
        </authorList>
    </citation>
    <scope>NUCLEOTIDE SEQUENCE</scope>
    <source>
        <strain evidence="1">CBS 578.67</strain>
    </source>
</reference>
<name>A0A485KNH7_9STRA</name>
<protein>
    <submittedName>
        <fullName evidence="2">Aste57867_9691 protein</fullName>
    </submittedName>
</protein>
<dbReference type="EMBL" id="VJMH01005156">
    <property type="protein sequence ID" value="KAF0699764.1"/>
    <property type="molecule type" value="Genomic_DNA"/>
</dbReference>
<gene>
    <name evidence="2" type="primary">Aste57867_9691</name>
    <name evidence="1" type="ORF">As57867_009653</name>
    <name evidence="2" type="ORF">ASTE57867_9691</name>
</gene>
<keyword evidence="3" id="KW-1185">Reference proteome</keyword>
<proteinExistence type="predicted"/>
<dbReference type="EMBL" id="CAADRA010005177">
    <property type="protein sequence ID" value="VFT86570.1"/>
    <property type="molecule type" value="Genomic_DNA"/>
</dbReference>
<organism evidence="2 3">
    <name type="scientific">Aphanomyces stellatus</name>
    <dbReference type="NCBI Taxonomy" id="120398"/>
    <lineage>
        <taxon>Eukaryota</taxon>
        <taxon>Sar</taxon>
        <taxon>Stramenopiles</taxon>
        <taxon>Oomycota</taxon>
        <taxon>Saprolegniomycetes</taxon>
        <taxon>Saprolegniales</taxon>
        <taxon>Verrucalvaceae</taxon>
        <taxon>Aphanomyces</taxon>
    </lineage>
</organism>
<dbReference type="AlphaFoldDB" id="A0A485KNH7"/>
<dbReference type="OrthoDB" id="66963at2759"/>
<evidence type="ECO:0000313" key="1">
    <source>
        <dbReference type="EMBL" id="KAF0699764.1"/>
    </source>
</evidence>
<evidence type="ECO:0000313" key="2">
    <source>
        <dbReference type="EMBL" id="VFT86570.1"/>
    </source>
</evidence>
<dbReference type="Proteomes" id="UP000332933">
    <property type="component" value="Unassembled WGS sequence"/>
</dbReference>
<accession>A0A485KNH7</accession>
<evidence type="ECO:0000313" key="3">
    <source>
        <dbReference type="Proteomes" id="UP000332933"/>
    </source>
</evidence>
<sequence>MEEVGFWRKSDADPADLRPHPQALQDKTWYMENKGTARQLIAYVRYAGCVESYEMGYSFCRIDPSCPSKVMGACTLTDGVYCWPEGYAHYLEQHHVRPPEVFLAHVLSRPVPSTAPKSGLLMWDFTEKQPVQMPAAMQEMVLANTTLTLDGGPSTSSPATATCVLL</sequence>
<reference evidence="2 3" key="1">
    <citation type="submission" date="2019-03" db="EMBL/GenBank/DDBJ databases">
        <authorList>
            <person name="Gaulin E."/>
            <person name="Dumas B."/>
        </authorList>
    </citation>
    <scope>NUCLEOTIDE SEQUENCE [LARGE SCALE GENOMIC DNA]</scope>
    <source>
        <strain evidence="2">CBS 568.67</strain>
    </source>
</reference>